<reference evidence="1" key="1">
    <citation type="submission" date="2019-11" db="EMBL/GenBank/DDBJ databases">
        <authorList>
            <person name="Liu Y."/>
            <person name="Hou J."/>
            <person name="Li T.-Q."/>
            <person name="Guan C.-H."/>
            <person name="Wu X."/>
            <person name="Wu H.-Z."/>
            <person name="Ling F."/>
            <person name="Zhang R."/>
            <person name="Shi X.-G."/>
            <person name="Ren J.-P."/>
            <person name="Chen E.-F."/>
            <person name="Sun J.-M."/>
        </authorList>
    </citation>
    <scope>NUCLEOTIDE SEQUENCE</scope>
    <source>
        <strain evidence="1">Adult_tree_wgs_1</strain>
        <tissue evidence="1">Leaves</tissue>
    </source>
</reference>
<dbReference type="AlphaFoldDB" id="A0A834FZH2"/>
<dbReference type="OrthoDB" id="1828466at2759"/>
<evidence type="ECO:0000313" key="2">
    <source>
        <dbReference type="Proteomes" id="UP000626092"/>
    </source>
</evidence>
<proteinExistence type="predicted"/>
<keyword evidence="2" id="KW-1185">Reference proteome</keyword>
<dbReference type="EMBL" id="WJXA01000013">
    <property type="protein sequence ID" value="KAF7120380.1"/>
    <property type="molecule type" value="Genomic_DNA"/>
</dbReference>
<gene>
    <name evidence="1" type="ORF">RHSIM_Rhsim13G0010600</name>
</gene>
<protein>
    <submittedName>
        <fullName evidence="1">Uncharacterized protein</fullName>
    </submittedName>
</protein>
<evidence type="ECO:0000313" key="1">
    <source>
        <dbReference type="EMBL" id="KAF7120380.1"/>
    </source>
</evidence>
<name>A0A834FZH2_RHOSS</name>
<organism evidence="1 2">
    <name type="scientific">Rhododendron simsii</name>
    <name type="common">Sims's rhododendron</name>
    <dbReference type="NCBI Taxonomy" id="118357"/>
    <lineage>
        <taxon>Eukaryota</taxon>
        <taxon>Viridiplantae</taxon>
        <taxon>Streptophyta</taxon>
        <taxon>Embryophyta</taxon>
        <taxon>Tracheophyta</taxon>
        <taxon>Spermatophyta</taxon>
        <taxon>Magnoliopsida</taxon>
        <taxon>eudicotyledons</taxon>
        <taxon>Gunneridae</taxon>
        <taxon>Pentapetalae</taxon>
        <taxon>asterids</taxon>
        <taxon>Ericales</taxon>
        <taxon>Ericaceae</taxon>
        <taxon>Ericoideae</taxon>
        <taxon>Rhodoreae</taxon>
        <taxon>Rhododendron</taxon>
    </lineage>
</organism>
<dbReference type="Proteomes" id="UP000626092">
    <property type="component" value="Unassembled WGS sequence"/>
</dbReference>
<sequence>MSMCYSPFLILFGIPSASLPKPNLLVARLLDLVHDLLLLALILDQSCVLSRDVDLASWLDMVQMPAACNSFGCGGMVFSRWAALEIFMVYGLFVGHLGILLTAVLDNHCVASINDCTRHQGSWIAFVKRNFWVLKSVVSGTFADLHQDPDLLYHLSNIVLLYTSAICDIRLPFVLCMAFHFECRSFSARSMIVKPSKSAVLAGAAAGATVYPGEIWSRLYLLTPGAVTRDCCFTL</sequence>
<accession>A0A834FZH2</accession>
<comment type="caution">
    <text evidence="1">The sequence shown here is derived from an EMBL/GenBank/DDBJ whole genome shotgun (WGS) entry which is preliminary data.</text>
</comment>